<accession>A0A1J8QKC9</accession>
<sequence>MSTGQLASLTNPNFRYSNSSLMTICSRFRNTTATNRREGDALEDMSHGLVETSQLGAQDFILNDSVDHPFFANEFNADVSAFVILSRELRCDAAGRRTRDSSVLKTLWMTAYSPPSALAVAVPKDLASIYVENSQVVFYPRGGRLLSPVTGNIQHIYATPTCELVLAVHRHLPLDRRDHHRHVIDPFAVYPDFPAKSSSSSLSGHLENVKVFWVTSHFTQWDISSDPVVIISLLRVNTIILEMYQHLTAVKQD</sequence>
<organism evidence="1 2">
    <name type="scientific">Rhizopogon vesiculosus</name>
    <dbReference type="NCBI Taxonomy" id="180088"/>
    <lineage>
        <taxon>Eukaryota</taxon>
        <taxon>Fungi</taxon>
        <taxon>Dikarya</taxon>
        <taxon>Basidiomycota</taxon>
        <taxon>Agaricomycotina</taxon>
        <taxon>Agaricomycetes</taxon>
        <taxon>Agaricomycetidae</taxon>
        <taxon>Boletales</taxon>
        <taxon>Suillineae</taxon>
        <taxon>Rhizopogonaceae</taxon>
        <taxon>Rhizopogon</taxon>
    </lineage>
</organism>
<gene>
    <name evidence="1" type="ORF">AZE42_11342</name>
</gene>
<dbReference type="EMBL" id="LVVM01003929">
    <property type="protein sequence ID" value="OJA14017.1"/>
    <property type="molecule type" value="Genomic_DNA"/>
</dbReference>
<dbReference type="AlphaFoldDB" id="A0A1J8QKC9"/>
<protein>
    <submittedName>
        <fullName evidence="1">Uncharacterized protein</fullName>
    </submittedName>
</protein>
<name>A0A1J8QKC9_9AGAM</name>
<evidence type="ECO:0000313" key="1">
    <source>
        <dbReference type="EMBL" id="OJA14017.1"/>
    </source>
</evidence>
<evidence type="ECO:0000313" key="2">
    <source>
        <dbReference type="Proteomes" id="UP000183567"/>
    </source>
</evidence>
<keyword evidence="2" id="KW-1185">Reference proteome</keyword>
<dbReference type="OrthoDB" id="3247418at2759"/>
<comment type="caution">
    <text evidence="1">The sequence shown here is derived from an EMBL/GenBank/DDBJ whole genome shotgun (WGS) entry which is preliminary data.</text>
</comment>
<reference evidence="1 2" key="1">
    <citation type="submission" date="2016-03" db="EMBL/GenBank/DDBJ databases">
        <title>Comparative genomics of the ectomycorrhizal sister species Rhizopogon vinicolor and Rhizopogon vesiculosus (Basidiomycota: Boletales) reveals a divergence of the mating type B locus.</title>
        <authorList>
            <person name="Mujic A.B."/>
            <person name="Kuo A."/>
            <person name="Tritt A."/>
            <person name="Lipzen A."/>
            <person name="Chen C."/>
            <person name="Johnson J."/>
            <person name="Sharma A."/>
            <person name="Barry K."/>
            <person name="Grigoriev I.V."/>
            <person name="Spatafora J.W."/>
        </authorList>
    </citation>
    <scope>NUCLEOTIDE SEQUENCE [LARGE SCALE GENOMIC DNA]</scope>
    <source>
        <strain evidence="1 2">AM-OR11-056</strain>
    </source>
</reference>
<proteinExistence type="predicted"/>
<dbReference type="Proteomes" id="UP000183567">
    <property type="component" value="Unassembled WGS sequence"/>
</dbReference>
<dbReference type="STRING" id="180088.A0A1J8QKC9"/>